<dbReference type="EMBL" id="ADAS02000633">
    <property type="protein sequence ID" value="OAV87037.1"/>
    <property type="molecule type" value="Genomic_DNA"/>
</dbReference>
<accession>A0A180G309</accession>
<protein>
    <recommendedName>
        <fullName evidence="2">Tet-like 2OG-Fe(II) oxygenase domain-containing protein</fullName>
    </recommendedName>
</protein>
<reference evidence="3" key="1">
    <citation type="submission" date="2009-11" db="EMBL/GenBank/DDBJ databases">
        <authorList>
            <consortium name="The Broad Institute Genome Sequencing Platform"/>
            <person name="Ward D."/>
            <person name="Feldgarden M."/>
            <person name="Earl A."/>
            <person name="Young S.K."/>
            <person name="Zeng Q."/>
            <person name="Koehrsen M."/>
            <person name="Alvarado L."/>
            <person name="Berlin A."/>
            <person name="Bochicchio J."/>
            <person name="Borenstein D."/>
            <person name="Chapman S.B."/>
            <person name="Chen Z."/>
            <person name="Engels R."/>
            <person name="Freedman E."/>
            <person name="Gellesch M."/>
            <person name="Goldberg J."/>
            <person name="Griggs A."/>
            <person name="Gujja S."/>
            <person name="Heilman E."/>
            <person name="Heiman D."/>
            <person name="Hepburn T."/>
            <person name="Howarth C."/>
            <person name="Jen D."/>
            <person name="Larson L."/>
            <person name="Lewis B."/>
            <person name="Mehta T."/>
            <person name="Park D."/>
            <person name="Pearson M."/>
            <person name="Roberts A."/>
            <person name="Saif S."/>
            <person name="Shea T."/>
            <person name="Shenoy N."/>
            <person name="Sisk P."/>
            <person name="Stolte C."/>
            <person name="Sykes S."/>
            <person name="Thomson T."/>
            <person name="Walk T."/>
            <person name="White J."/>
            <person name="Yandava C."/>
            <person name="Izard J."/>
            <person name="Baranova O.V."/>
            <person name="Blanton J.M."/>
            <person name="Tanner A.C."/>
            <person name="Dewhirst F.E."/>
            <person name="Haas B."/>
            <person name="Nusbaum C."/>
            <person name="Birren B."/>
        </authorList>
    </citation>
    <scope>NUCLEOTIDE SEQUENCE [LARGE SCALE GENOMIC DNA]</scope>
    <source>
        <strain evidence="3">1-1 BBBD Race 1</strain>
    </source>
</reference>
<evidence type="ECO:0000313" key="4">
    <source>
        <dbReference type="EnsemblFungi" id="PTTG_08271-t43_1-p1"/>
    </source>
</evidence>
<evidence type="ECO:0000313" key="5">
    <source>
        <dbReference type="Proteomes" id="UP000005240"/>
    </source>
</evidence>
<name>A0A180G309_PUCT1</name>
<dbReference type="Pfam" id="PF20515">
    <property type="entry name" value="2OG-FeII_Oxy_6"/>
    <property type="match status" value="1"/>
</dbReference>
<feature type="domain" description="Tet-like 2OG-Fe(II) oxygenase" evidence="2">
    <location>
        <begin position="179"/>
        <end position="305"/>
    </location>
</feature>
<dbReference type="AlphaFoldDB" id="A0A180G309"/>
<reference evidence="4" key="4">
    <citation type="submission" date="2025-05" db="UniProtKB">
        <authorList>
            <consortium name="EnsemblFungi"/>
        </authorList>
    </citation>
    <scope>IDENTIFICATION</scope>
    <source>
        <strain evidence="4">isolate 1-1 / race 1 (BBBD)</strain>
    </source>
</reference>
<feature type="region of interest" description="Disordered" evidence="1">
    <location>
        <begin position="1"/>
        <end position="64"/>
    </location>
</feature>
<evidence type="ECO:0000313" key="3">
    <source>
        <dbReference type="EMBL" id="OAV87037.1"/>
    </source>
</evidence>
<feature type="region of interest" description="Disordered" evidence="1">
    <location>
        <begin position="111"/>
        <end position="136"/>
    </location>
</feature>
<feature type="compositionally biased region" description="Basic and acidic residues" evidence="1">
    <location>
        <begin position="17"/>
        <end position="29"/>
    </location>
</feature>
<keyword evidence="5" id="KW-1185">Reference proteome</keyword>
<dbReference type="OrthoDB" id="2505311at2759"/>
<dbReference type="Proteomes" id="UP000005240">
    <property type="component" value="Unassembled WGS sequence"/>
</dbReference>
<proteinExistence type="predicted"/>
<evidence type="ECO:0000256" key="1">
    <source>
        <dbReference type="SAM" id="MobiDB-lite"/>
    </source>
</evidence>
<dbReference type="VEuPathDB" id="FungiDB:PTTG_08271"/>
<evidence type="ECO:0000259" key="2">
    <source>
        <dbReference type="Pfam" id="PF20515"/>
    </source>
</evidence>
<dbReference type="InterPro" id="IPR046798">
    <property type="entry name" value="2OG-FeII_Oxy_6"/>
</dbReference>
<feature type="region of interest" description="Disordered" evidence="1">
    <location>
        <begin position="345"/>
        <end position="369"/>
    </location>
</feature>
<sequence length="400" mass="43796">MISPATADSRPGATIREGSHDPGGRRSIERSQPQAEPSEGPPAKKKRHLSEVQKAYQKSHRRACNTRKQMREFESLVSDNTAAVGCYFRRPKANKLALFPAISEELAIEREKRSQEQAPGPEIRPPVTPREPTEEEHKAALEEVERSFHAVREGYVHCNVRTTFRIVFVVELLKIASLSPAERAGLDCLCAFVHACRPFVDLPGPPAAADIMAAIGWSEDSTRLDILPQYRNEDAVRTDPEGYAKLLEDSARAGEVLWDMFTTLGNVAAENTRKAIRKLGGLTGPVSTLAFPSQAFWNNNTDDKHLNTGEEADAQPALSLDSSFLRSNRPARSAWRPKAIASTTASSSFPTSSKQSTSRQTPSASSSSGLVSSRMAAWPLLSMAILRAWPCAYSPRSSAS</sequence>
<gene>
    <name evidence="3" type="ORF">PTTG_08271</name>
</gene>
<dbReference type="EnsemblFungi" id="PTTG_08271-t43_1">
    <property type="protein sequence ID" value="PTTG_08271-t43_1-p1"/>
    <property type="gene ID" value="PTTG_08271"/>
</dbReference>
<organism evidence="3">
    <name type="scientific">Puccinia triticina (isolate 1-1 / race 1 (BBBD))</name>
    <name type="common">Brown leaf rust fungus</name>
    <dbReference type="NCBI Taxonomy" id="630390"/>
    <lineage>
        <taxon>Eukaryota</taxon>
        <taxon>Fungi</taxon>
        <taxon>Dikarya</taxon>
        <taxon>Basidiomycota</taxon>
        <taxon>Pucciniomycotina</taxon>
        <taxon>Pucciniomycetes</taxon>
        <taxon>Pucciniales</taxon>
        <taxon>Pucciniaceae</taxon>
        <taxon>Puccinia</taxon>
    </lineage>
</organism>
<reference evidence="4 5" key="3">
    <citation type="journal article" date="2017" name="G3 (Bethesda)">
        <title>Comparative analysis highlights variable genome content of wheat rusts and divergence of the mating loci.</title>
        <authorList>
            <person name="Cuomo C.A."/>
            <person name="Bakkeren G."/>
            <person name="Khalil H.B."/>
            <person name="Panwar V."/>
            <person name="Joly D."/>
            <person name="Linning R."/>
            <person name="Sakthikumar S."/>
            <person name="Song X."/>
            <person name="Adiconis X."/>
            <person name="Fan L."/>
            <person name="Goldberg J.M."/>
            <person name="Levin J.Z."/>
            <person name="Young S."/>
            <person name="Zeng Q."/>
            <person name="Anikster Y."/>
            <person name="Bruce M."/>
            <person name="Wang M."/>
            <person name="Yin C."/>
            <person name="McCallum B."/>
            <person name="Szabo L.J."/>
            <person name="Hulbert S."/>
            <person name="Chen X."/>
            <person name="Fellers J.P."/>
        </authorList>
    </citation>
    <scope>NUCLEOTIDE SEQUENCE</scope>
    <source>
        <strain evidence="5">Isolate 1-1 / race 1 (BBBD)</strain>
        <strain evidence="4">isolate 1-1 / race 1 (BBBD)</strain>
    </source>
</reference>
<reference evidence="3" key="2">
    <citation type="submission" date="2016-05" db="EMBL/GenBank/DDBJ databases">
        <title>Comparative analysis highlights variable genome content of wheat rusts and divergence of the mating loci.</title>
        <authorList>
            <person name="Cuomo C.A."/>
            <person name="Bakkeren G."/>
            <person name="Szabo L."/>
            <person name="Khalil H."/>
            <person name="Joly D."/>
            <person name="Goldberg J."/>
            <person name="Young S."/>
            <person name="Zeng Q."/>
            <person name="Fellers J."/>
        </authorList>
    </citation>
    <scope>NUCLEOTIDE SEQUENCE [LARGE SCALE GENOMIC DNA]</scope>
    <source>
        <strain evidence="3">1-1 BBBD Race 1</strain>
    </source>
</reference>